<sequence length="378" mass="43676">MKNTTALYKVIEDKTITWFEKNNEYVVLENTTADILKRLNKGISVHEIATVLSKKLAVPLNKTIDLILELEKKFFTRNTSKNSEIDDDHKDIKRPKNFEFIKYYKINDIIFKISFLSEKGLSLVHPKFAHLVIDKVTKFQNEFEVFINHNYIFLYVNNTFIGSWSSQNIHFFQGKFSMELIQKIHQKKESEWLGVFHASAISNGEKSMLFLGDSGNGKSTSLALLQANGFTCLADDFVPMDANKQEVYSFPAAISIKKNSLETLLPIYPELATTAEYNFIRLNKIVRYLKPNNDDFFAHLPCNDLVFIKYEKNAELSCKEISNIDAFQQLVPDSWLSPKKENAQLFLDWFAGLKCYQLTYSDNKKMIASITKIFNDDL</sequence>
<keyword evidence="2" id="KW-1185">Reference proteome</keyword>
<dbReference type="EMBL" id="MQUA01000013">
    <property type="protein sequence ID" value="PQB06154.1"/>
    <property type="molecule type" value="Genomic_DNA"/>
</dbReference>
<dbReference type="AlphaFoldDB" id="A0A2S7KU32"/>
<dbReference type="Gene3D" id="3.40.50.300">
    <property type="entry name" value="P-loop containing nucleotide triphosphate hydrolases"/>
    <property type="match status" value="1"/>
</dbReference>
<evidence type="ECO:0008006" key="3">
    <source>
        <dbReference type="Google" id="ProtNLM"/>
    </source>
</evidence>
<organism evidence="1 2">
    <name type="scientific">Polaribacter filamentus</name>
    <dbReference type="NCBI Taxonomy" id="53483"/>
    <lineage>
        <taxon>Bacteria</taxon>
        <taxon>Pseudomonadati</taxon>
        <taxon>Bacteroidota</taxon>
        <taxon>Flavobacteriia</taxon>
        <taxon>Flavobacteriales</taxon>
        <taxon>Flavobacteriaceae</taxon>
    </lineage>
</organism>
<comment type="caution">
    <text evidence="1">The sequence shown here is derived from an EMBL/GenBank/DDBJ whole genome shotgun (WGS) entry which is preliminary data.</text>
</comment>
<evidence type="ECO:0000313" key="2">
    <source>
        <dbReference type="Proteomes" id="UP000239522"/>
    </source>
</evidence>
<dbReference type="SUPFAM" id="SSF53795">
    <property type="entry name" value="PEP carboxykinase-like"/>
    <property type="match status" value="1"/>
</dbReference>
<protein>
    <recommendedName>
        <fullName evidence="3">Serine kinase</fullName>
    </recommendedName>
</protein>
<dbReference type="Proteomes" id="UP000239522">
    <property type="component" value="Unassembled WGS sequence"/>
</dbReference>
<dbReference type="RefSeq" id="WP_104808415.1">
    <property type="nucleotide sequence ID" value="NZ_MQUA01000013.1"/>
</dbReference>
<reference evidence="1 2" key="1">
    <citation type="submission" date="2016-11" db="EMBL/GenBank/DDBJ databases">
        <title>Trade-off between light-utilization and light-protection in marine flavobacteria.</title>
        <authorList>
            <person name="Kumagai Y."/>
        </authorList>
    </citation>
    <scope>NUCLEOTIDE SEQUENCE [LARGE SCALE GENOMIC DNA]</scope>
    <source>
        <strain evidence="1 2">ATCC 700397</strain>
    </source>
</reference>
<dbReference type="InterPro" id="IPR027417">
    <property type="entry name" value="P-loop_NTPase"/>
</dbReference>
<name>A0A2S7KU32_9FLAO</name>
<dbReference type="OrthoDB" id="1116059at2"/>
<gene>
    <name evidence="1" type="ORF">BST83_02360</name>
</gene>
<evidence type="ECO:0000313" key="1">
    <source>
        <dbReference type="EMBL" id="PQB06154.1"/>
    </source>
</evidence>
<accession>A0A2S7KU32</accession>
<proteinExistence type="predicted"/>